<sequence>MADLSSVTVIGEIRKLNAATGPDLEVRARCQDDGHPVGAIHPWWFGGQAGSVCHCGRVIYRGELPVVRWPRPAAVHRVPQHLQLAGWQR</sequence>
<proteinExistence type="predicted"/>
<dbReference type="RefSeq" id="WP_135361660.1">
    <property type="nucleotide sequence ID" value="NZ_RWJZ01000016.1"/>
</dbReference>
<reference evidence="1 2" key="1">
    <citation type="submission" date="2018-12" db="EMBL/GenBank/DDBJ databases">
        <title>Draft genome sequences of Mycolicibacterium peregrinum isolated from a pig with lymphadenitis and from soil on the same Japanese pig farm.</title>
        <authorList>
            <person name="Komatsu T."/>
            <person name="Ohya K."/>
            <person name="Sawai K."/>
            <person name="Odoi J.O."/>
            <person name="Otsu K."/>
            <person name="Ota A."/>
            <person name="Ito T."/>
            <person name="Kawai M."/>
            <person name="Maruyama F."/>
        </authorList>
    </citation>
    <scope>NUCLEOTIDE SEQUENCE [LARGE SCALE GENOMIC DNA]</scope>
    <source>
        <strain evidence="1 2">138</strain>
    </source>
</reference>
<protein>
    <submittedName>
        <fullName evidence="1">Uncharacterized protein</fullName>
    </submittedName>
</protein>
<keyword evidence="2" id="KW-1185">Reference proteome</keyword>
<name>A0A4Z0HHS9_MYCPR</name>
<evidence type="ECO:0000313" key="1">
    <source>
        <dbReference type="EMBL" id="TGB37906.1"/>
    </source>
</evidence>
<gene>
    <name evidence="1" type="ORF">EJD98_25490</name>
</gene>
<dbReference type="AlphaFoldDB" id="A0A4Z0HHS9"/>
<dbReference type="EMBL" id="RWKA01000018">
    <property type="protein sequence ID" value="TGB37906.1"/>
    <property type="molecule type" value="Genomic_DNA"/>
</dbReference>
<organism evidence="1 2">
    <name type="scientific">Mycolicibacterium peregrinum</name>
    <name type="common">Mycobacterium peregrinum</name>
    <dbReference type="NCBI Taxonomy" id="43304"/>
    <lineage>
        <taxon>Bacteria</taxon>
        <taxon>Bacillati</taxon>
        <taxon>Actinomycetota</taxon>
        <taxon>Actinomycetes</taxon>
        <taxon>Mycobacteriales</taxon>
        <taxon>Mycobacteriaceae</taxon>
        <taxon>Mycolicibacterium</taxon>
    </lineage>
</organism>
<evidence type="ECO:0000313" key="2">
    <source>
        <dbReference type="Proteomes" id="UP000297792"/>
    </source>
</evidence>
<dbReference type="Proteomes" id="UP000297792">
    <property type="component" value="Unassembled WGS sequence"/>
</dbReference>
<comment type="caution">
    <text evidence="1">The sequence shown here is derived from an EMBL/GenBank/DDBJ whole genome shotgun (WGS) entry which is preliminary data.</text>
</comment>
<accession>A0A4Z0HHS9</accession>